<gene>
    <name evidence="2" type="ORF">L484_007717</name>
</gene>
<reference evidence="3" key="1">
    <citation type="submission" date="2013-01" db="EMBL/GenBank/DDBJ databases">
        <title>Draft Genome Sequence of a Mulberry Tree, Morus notabilis C.K. Schneid.</title>
        <authorList>
            <person name="He N."/>
            <person name="Zhao S."/>
        </authorList>
    </citation>
    <scope>NUCLEOTIDE SEQUENCE</scope>
</reference>
<dbReference type="AlphaFoldDB" id="W9S890"/>
<evidence type="ECO:0000256" key="1">
    <source>
        <dbReference type="SAM" id="MobiDB-lite"/>
    </source>
</evidence>
<name>W9S890_9ROSA</name>
<evidence type="ECO:0000313" key="2">
    <source>
        <dbReference type="EMBL" id="EXC16671.1"/>
    </source>
</evidence>
<dbReference type="EMBL" id="KE345799">
    <property type="protein sequence ID" value="EXC16671.1"/>
    <property type="molecule type" value="Genomic_DNA"/>
</dbReference>
<feature type="compositionally biased region" description="Basic residues" evidence="1">
    <location>
        <begin position="55"/>
        <end position="67"/>
    </location>
</feature>
<keyword evidence="3" id="KW-1185">Reference proteome</keyword>
<evidence type="ECO:0000313" key="3">
    <source>
        <dbReference type="Proteomes" id="UP000030645"/>
    </source>
</evidence>
<dbReference type="Proteomes" id="UP000030645">
    <property type="component" value="Unassembled WGS sequence"/>
</dbReference>
<feature type="region of interest" description="Disordered" evidence="1">
    <location>
        <begin position="43"/>
        <end position="67"/>
    </location>
</feature>
<protein>
    <submittedName>
        <fullName evidence="2">Uncharacterized protein</fullName>
    </submittedName>
</protein>
<sequence>MAKSSAKPSRCCSDLGPDLPALLLWFHYVGDAKLLTAVQSLGTWREGNDGERGGGRRKRRRPAKEAE</sequence>
<accession>W9S890</accession>
<organism evidence="2 3">
    <name type="scientific">Morus notabilis</name>
    <dbReference type="NCBI Taxonomy" id="981085"/>
    <lineage>
        <taxon>Eukaryota</taxon>
        <taxon>Viridiplantae</taxon>
        <taxon>Streptophyta</taxon>
        <taxon>Embryophyta</taxon>
        <taxon>Tracheophyta</taxon>
        <taxon>Spermatophyta</taxon>
        <taxon>Magnoliopsida</taxon>
        <taxon>eudicotyledons</taxon>
        <taxon>Gunneridae</taxon>
        <taxon>Pentapetalae</taxon>
        <taxon>rosids</taxon>
        <taxon>fabids</taxon>
        <taxon>Rosales</taxon>
        <taxon>Moraceae</taxon>
        <taxon>Moreae</taxon>
        <taxon>Morus</taxon>
    </lineage>
</organism>
<proteinExistence type="predicted"/>